<organism evidence="1 2">
    <name type="scientific">Cloeon dipterum</name>
    <dbReference type="NCBI Taxonomy" id="197152"/>
    <lineage>
        <taxon>Eukaryota</taxon>
        <taxon>Metazoa</taxon>
        <taxon>Ecdysozoa</taxon>
        <taxon>Arthropoda</taxon>
        <taxon>Hexapoda</taxon>
        <taxon>Insecta</taxon>
        <taxon>Pterygota</taxon>
        <taxon>Palaeoptera</taxon>
        <taxon>Ephemeroptera</taxon>
        <taxon>Pisciforma</taxon>
        <taxon>Baetidae</taxon>
        <taxon>Cloeon</taxon>
    </lineage>
</organism>
<gene>
    <name evidence="1" type="ORF">CLODIP_2_CD05961</name>
</gene>
<reference evidence="1 2" key="1">
    <citation type="submission" date="2020-04" db="EMBL/GenBank/DDBJ databases">
        <authorList>
            <person name="Alioto T."/>
            <person name="Alioto T."/>
            <person name="Gomez Garrido J."/>
        </authorList>
    </citation>
    <scope>NUCLEOTIDE SEQUENCE [LARGE SCALE GENOMIC DNA]</scope>
</reference>
<evidence type="ECO:0000313" key="1">
    <source>
        <dbReference type="EMBL" id="CAB3386312.1"/>
    </source>
</evidence>
<protein>
    <submittedName>
        <fullName evidence="1">Uncharacterized protein</fullName>
    </submittedName>
</protein>
<evidence type="ECO:0000313" key="2">
    <source>
        <dbReference type="Proteomes" id="UP000494165"/>
    </source>
</evidence>
<sequence>MQPAQPVNFYLCSALVAAAGVIRNSTVSVLSAAVEQQSDWKQALDLSCCETRDLQNRETQVQSPVYNKYLIAQGNCWEVLNFTQPNKLSLTHPSNYLQLWSQRGKENI</sequence>
<proteinExistence type="predicted"/>
<comment type="caution">
    <text evidence="1">The sequence shown here is derived from an EMBL/GenBank/DDBJ whole genome shotgun (WGS) entry which is preliminary data.</text>
</comment>
<keyword evidence="2" id="KW-1185">Reference proteome</keyword>
<accession>A0A8S1DUZ2</accession>
<name>A0A8S1DUZ2_9INSE</name>
<dbReference type="EMBL" id="CADEPI010000469">
    <property type="protein sequence ID" value="CAB3386312.1"/>
    <property type="molecule type" value="Genomic_DNA"/>
</dbReference>
<dbReference type="AlphaFoldDB" id="A0A8S1DUZ2"/>
<dbReference type="Proteomes" id="UP000494165">
    <property type="component" value="Unassembled WGS sequence"/>
</dbReference>